<dbReference type="Pfam" id="PF00665">
    <property type="entry name" value="rve"/>
    <property type="match status" value="1"/>
</dbReference>
<dbReference type="InterPro" id="IPR001584">
    <property type="entry name" value="Integrase_cat-core"/>
</dbReference>
<dbReference type="SUPFAM" id="SSF53098">
    <property type="entry name" value="Ribonuclease H-like"/>
    <property type="match status" value="1"/>
</dbReference>
<dbReference type="Proteomes" id="UP001595791">
    <property type="component" value="Unassembled WGS sequence"/>
</dbReference>
<organism evidence="3 4">
    <name type="scientific">Chitinimonas lacunae</name>
    <dbReference type="NCBI Taxonomy" id="1963018"/>
    <lineage>
        <taxon>Bacteria</taxon>
        <taxon>Pseudomonadati</taxon>
        <taxon>Pseudomonadota</taxon>
        <taxon>Betaproteobacteria</taxon>
        <taxon>Neisseriales</taxon>
        <taxon>Chitinibacteraceae</taxon>
        <taxon>Chitinimonas</taxon>
    </lineage>
</organism>
<comment type="caution">
    <text evidence="3">The sequence shown here is derived from an EMBL/GenBank/DDBJ whole genome shotgun (WGS) entry which is preliminary data.</text>
</comment>
<dbReference type="PANTHER" id="PTHR10948:SF23">
    <property type="entry name" value="TRANSPOSASE INSI FOR INSERTION SEQUENCE ELEMENT IS30A-RELATED"/>
    <property type="match status" value="1"/>
</dbReference>
<evidence type="ECO:0000259" key="2">
    <source>
        <dbReference type="PROSITE" id="PS50994"/>
    </source>
</evidence>
<dbReference type="NCBIfam" id="NF033563">
    <property type="entry name" value="transpos_IS30"/>
    <property type="match status" value="1"/>
</dbReference>
<keyword evidence="4" id="KW-1185">Reference proteome</keyword>
<dbReference type="InterPro" id="IPR053392">
    <property type="entry name" value="Transposase_IS30-like"/>
</dbReference>
<feature type="domain" description="Integrase catalytic" evidence="2">
    <location>
        <begin position="171"/>
        <end position="324"/>
    </location>
</feature>
<dbReference type="Pfam" id="PF13936">
    <property type="entry name" value="HTH_38"/>
    <property type="match status" value="1"/>
</dbReference>
<accession>A0ABV8MLT5</accession>
<dbReference type="InterPro" id="IPR012337">
    <property type="entry name" value="RNaseH-like_sf"/>
</dbReference>
<keyword evidence="1" id="KW-0233">DNA recombination</keyword>
<evidence type="ECO:0000313" key="4">
    <source>
        <dbReference type="Proteomes" id="UP001595791"/>
    </source>
</evidence>
<sequence length="335" mass="38374">MTNHYSHLVAAERNQLQRSLLTGESLRTIARRMNRSVSTLSRELRRNAPTAEYDAVRAGQLAHRCRRRGAVKLKPASSLMNKVIDKLRQGWSPAQIAGRLPAMYPNDLTMRVCHETIYRTLYAIPRGELRKELILLLRKSHKSRLPRARGTDRRSLIDMISIHDRPEEGLSRAIPGHWEGDLIKGAYNRSAVGTLVERTSRYVLLAKMTDATADAALEAFTRRLRHVPASVRKTLTYDQGKEMAHHAELARRLKIQVYFADPHSPWQRPSNENMNGFIREYLPKGIDLSVFSQTYLNDIARSLNTRPRKCLGFRTPEEVFQEHINRLKAGVALQN</sequence>
<proteinExistence type="predicted"/>
<gene>
    <name evidence="3" type="ORF">ACFOW7_06415</name>
</gene>
<dbReference type="InterPro" id="IPR025246">
    <property type="entry name" value="IS30-like_HTH"/>
</dbReference>
<dbReference type="EMBL" id="JBHSBU010000001">
    <property type="protein sequence ID" value="MFC4158989.1"/>
    <property type="molecule type" value="Genomic_DNA"/>
</dbReference>
<dbReference type="RefSeq" id="WP_378162253.1">
    <property type="nucleotide sequence ID" value="NZ_JBHSBU010000001.1"/>
</dbReference>
<name>A0ABV8MLT5_9NEIS</name>
<reference evidence="4" key="1">
    <citation type="journal article" date="2019" name="Int. J. Syst. Evol. Microbiol.">
        <title>The Global Catalogue of Microorganisms (GCM) 10K type strain sequencing project: providing services to taxonomists for standard genome sequencing and annotation.</title>
        <authorList>
            <consortium name="The Broad Institute Genomics Platform"/>
            <consortium name="The Broad Institute Genome Sequencing Center for Infectious Disease"/>
            <person name="Wu L."/>
            <person name="Ma J."/>
        </authorList>
    </citation>
    <scope>NUCLEOTIDE SEQUENCE [LARGE SCALE GENOMIC DNA]</scope>
    <source>
        <strain evidence="4">LMG 29894</strain>
    </source>
</reference>
<evidence type="ECO:0000313" key="3">
    <source>
        <dbReference type="EMBL" id="MFC4158989.1"/>
    </source>
</evidence>
<protein>
    <submittedName>
        <fullName evidence="3">IS30 family transposase</fullName>
    </submittedName>
</protein>
<dbReference type="InterPro" id="IPR051917">
    <property type="entry name" value="Transposase-Integrase"/>
</dbReference>
<dbReference type="PROSITE" id="PS50994">
    <property type="entry name" value="INTEGRASE"/>
    <property type="match status" value="1"/>
</dbReference>
<dbReference type="InterPro" id="IPR036397">
    <property type="entry name" value="RNaseH_sf"/>
</dbReference>
<dbReference type="PANTHER" id="PTHR10948">
    <property type="entry name" value="TRANSPOSASE"/>
    <property type="match status" value="1"/>
</dbReference>
<dbReference type="Gene3D" id="3.30.420.10">
    <property type="entry name" value="Ribonuclease H-like superfamily/Ribonuclease H"/>
    <property type="match status" value="1"/>
</dbReference>
<evidence type="ECO:0000256" key="1">
    <source>
        <dbReference type="ARBA" id="ARBA00023172"/>
    </source>
</evidence>